<dbReference type="RefSeq" id="WP_126522464.1">
    <property type="nucleotide sequence ID" value="NZ_RXNU01000014.1"/>
</dbReference>
<feature type="signal peptide" evidence="1">
    <location>
        <begin position="1"/>
        <end position="21"/>
    </location>
</feature>
<sequence length="334" mass="36512">MKSIILIGGLLLSGAAHQAVAEEHCGKVTIADMNWSSASLIANVDRFILEHGYGCEAELIPGDTMPTSTSMVEKGEPDIAPEIWSNSVKELIERGVSDKRLAIAGHSLSDGGEEGFWVPQYMVDKDPSLKTIEGIIAKVKTFKHPEDPDRGAFYGCPAGWGCQLSAENLYRALKLSDAGFDLIDPGSGAGLSGSIARAYEREKPWFGYYWAPTAVLGKYKMSKVDFGSGIDADHFRDCIAKEECAEPRVTMYPSALVQTVTTTGFAEKSTREFEYLGKRSLTNAQLNDLLAWMEDNQADGIIAAEYFLMNHEDTWLKWVPADVAAKVKTAIEAL</sequence>
<dbReference type="EMBL" id="RXNU01000014">
    <property type="protein sequence ID" value="RTR37256.1"/>
    <property type="molecule type" value="Genomic_DNA"/>
</dbReference>
<dbReference type="SUPFAM" id="SSF53850">
    <property type="entry name" value="Periplasmic binding protein-like II"/>
    <property type="match status" value="1"/>
</dbReference>
<name>A0A431WP42_9GAMM</name>
<accession>A0A431WP42</accession>
<evidence type="ECO:0000256" key="1">
    <source>
        <dbReference type="SAM" id="SignalP"/>
    </source>
</evidence>
<keyword evidence="4" id="KW-1185">Reference proteome</keyword>
<evidence type="ECO:0000313" key="4">
    <source>
        <dbReference type="Proteomes" id="UP000267448"/>
    </source>
</evidence>
<evidence type="ECO:0000313" key="3">
    <source>
        <dbReference type="EMBL" id="RTR37256.1"/>
    </source>
</evidence>
<evidence type="ECO:0000259" key="2">
    <source>
        <dbReference type="Pfam" id="PF04069"/>
    </source>
</evidence>
<dbReference type="GO" id="GO:0043190">
    <property type="term" value="C:ATP-binding cassette (ABC) transporter complex"/>
    <property type="evidence" value="ECO:0007669"/>
    <property type="project" value="InterPro"/>
</dbReference>
<proteinExistence type="predicted"/>
<gene>
    <name evidence="3" type="ORF">EKG38_20205</name>
</gene>
<protein>
    <submittedName>
        <fullName evidence="3">ABC transporter substrate-binding protein</fullName>
    </submittedName>
</protein>
<dbReference type="Proteomes" id="UP000267448">
    <property type="component" value="Unassembled WGS sequence"/>
</dbReference>
<dbReference type="InterPro" id="IPR007210">
    <property type="entry name" value="ABC_Gly_betaine_transp_sub-bd"/>
</dbReference>
<dbReference type="AlphaFoldDB" id="A0A431WP42"/>
<feature type="domain" description="ABC-type glycine betaine transport system substrate-binding" evidence="2">
    <location>
        <begin position="27"/>
        <end position="308"/>
    </location>
</feature>
<dbReference type="CDD" id="cd13641">
    <property type="entry name" value="PBP2_HisX_like"/>
    <property type="match status" value="1"/>
</dbReference>
<reference evidence="3 4" key="1">
    <citation type="submission" date="2018-12" db="EMBL/GenBank/DDBJ databases">
        <authorList>
            <person name="Yu L."/>
        </authorList>
    </citation>
    <scope>NUCLEOTIDE SEQUENCE [LARGE SCALE GENOMIC DNA]</scope>
    <source>
        <strain evidence="3 4">HAW-EB2</strain>
    </source>
</reference>
<dbReference type="GO" id="GO:0022857">
    <property type="term" value="F:transmembrane transporter activity"/>
    <property type="evidence" value="ECO:0007669"/>
    <property type="project" value="InterPro"/>
</dbReference>
<dbReference type="Gene3D" id="3.40.190.100">
    <property type="entry name" value="Glycine betaine-binding periplasmic protein, domain 2"/>
    <property type="match status" value="1"/>
</dbReference>
<dbReference type="OrthoDB" id="9786266at2"/>
<dbReference type="Gene3D" id="3.40.190.10">
    <property type="entry name" value="Periplasmic binding protein-like II"/>
    <property type="match status" value="1"/>
</dbReference>
<dbReference type="Pfam" id="PF04069">
    <property type="entry name" value="OpuAC"/>
    <property type="match status" value="1"/>
</dbReference>
<comment type="caution">
    <text evidence="3">The sequence shown here is derived from an EMBL/GenBank/DDBJ whole genome shotgun (WGS) entry which is preliminary data.</text>
</comment>
<organism evidence="3 4">
    <name type="scientific">Shewanella canadensis</name>
    <dbReference type="NCBI Taxonomy" id="271096"/>
    <lineage>
        <taxon>Bacteria</taxon>
        <taxon>Pseudomonadati</taxon>
        <taxon>Pseudomonadota</taxon>
        <taxon>Gammaproteobacteria</taxon>
        <taxon>Alteromonadales</taxon>
        <taxon>Shewanellaceae</taxon>
        <taxon>Shewanella</taxon>
    </lineage>
</organism>
<keyword evidence="1" id="KW-0732">Signal</keyword>
<feature type="chain" id="PRO_5019165634" evidence="1">
    <location>
        <begin position="22"/>
        <end position="334"/>
    </location>
</feature>